<feature type="chain" id="PRO_5041416048" description="Secreted protein" evidence="1">
    <location>
        <begin position="20"/>
        <end position="108"/>
    </location>
</feature>
<dbReference type="AlphaFoldDB" id="A0AA35KWC3"/>
<sequence length="108" mass="11723">MPCLLHMLSVFALLRQAPKHHCPAIVLPSRSPDSGQMGGQNAGIQYYSSQQHNWIPSSAPATTKHVFTTLVSTATVGAATIQQLDLIPKGTLLHWLPRQTDANKILSL</sequence>
<keyword evidence="1" id="KW-0732">Signal</keyword>
<name>A0AA35KWC3_9SAUR</name>
<dbReference type="EMBL" id="OX395134">
    <property type="protein sequence ID" value="CAI5784694.1"/>
    <property type="molecule type" value="Genomic_DNA"/>
</dbReference>
<evidence type="ECO:0000256" key="1">
    <source>
        <dbReference type="SAM" id="SignalP"/>
    </source>
</evidence>
<reference evidence="2" key="1">
    <citation type="submission" date="2022-12" db="EMBL/GenBank/DDBJ databases">
        <authorList>
            <person name="Alioto T."/>
            <person name="Alioto T."/>
            <person name="Gomez Garrido J."/>
        </authorList>
    </citation>
    <scope>NUCLEOTIDE SEQUENCE</scope>
</reference>
<evidence type="ECO:0000313" key="2">
    <source>
        <dbReference type="EMBL" id="CAI5784694.1"/>
    </source>
</evidence>
<accession>A0AA35KWC3</accession>
<organism evidence="2 3">
    <name type="scientific">Podarcis lilfordi</name>
    <name type="common">Lilford's wall lizard</name>
    <dbReference type="NCBI Taxonomy" id="74358"/>
    <lineage>
        <taxon>Eukaryota</taxon>
        <taxon>Metazoa</taxon>
        <taxon>Chordata</taxon>
        <taxon>Craniata</taxon>
        <taxon>Vertebrata</taxon>
        <taxon>Euteleostomi</taxon>
        <taxon>Lepidosauria</taxon>
        <taxon>Squamata</taxon>
        <taxon>Bifurcata</taxon>
        <taxon>Unidentata</taxon>
        <taxon>Episquamata</taxon>
        <taxon>Laterata</taxon>
        <taxon>Lacertibaenia</taxon>
        <taxon>Lacertidae</taxon>
        <taxon>Podarcis</taxon>
    </lineage>
</organism>
<feature type="signal peptide" evidence="1">
    <location>
        <begin position="1"/>
        <end position="19"/>
    </location>
</feature>
<evidence type="ECO:0008006" key="4">
    <source>
        <dbReference type="Google" id="ProtNLM"/>
    </source>
</evidence>
<evidence type="ECO:0000313" key="3">
    <source>
        <dbReference type="Proteomes" id="UP001178461"/>
    </source>
</evidence>
<keyword evidence="3" id="KW-1185">Reference proteome</keyword>
<proteinExistence type="predicted"/>
<dbReference type="Proteomes" id="UP001178461">
    <property type="component" value="Chromosome 9"/>
</dbReference>
<protein>
    <recommendedName>
        <fullName evidence="4">Secreted protein</fullName>
    </recommendedName>
</protein>
<gene>
    <name evidence="2" type="ORF">PODLI_1B030283</name>
</gene>